<dbReference type="Proteomes" id="UP001139646">
    <property type="component" value="Unassembled WGS sequence"/>
</dbReference>
<feature type="transmembrane region" description="Helical" evidence="1">
    <location>
        <begin position="141"/>
        <end position="162"/>
    </location>
</feature>
<keyword evidence="1" id="KW-0472">Membrane</keyword>
<keyword evidence="1" id="KW-1133">Transmembrane helix</keyword>
<feature type="transmembrane region" description="Helical" evidence="1">
    <location>
        <begin position="195"/>
        <end position="215"/>
    </location>
</feature>
<name>A0ABS9X9T5_9GAMM</name>
<evidence type="ECO:0000313" key="2">
    <source>
        <dbReference type="EMBL" id="MCI2285812.1"/>
    </source>
</evidence>
<evidence type="ECO:0000313" key="3">
    <source>
        <dbReference type="Proteomes" id="UP001139646"/>
    </source>
</evidence>
<dbReference type="EMBL" id="JAKKSL010000006">
    <property type="protein sequence ID" value="MCI2285812.1"/>
    <property type="molecule type" value="Genomic_DNA"/>
</dbReference>
<organism evidence="2 3">
    <name type="scientific">Colwellia maritima</name>
    <dbReference type="NCBI Taxonomy" id="2912588"/>
    <lineage>
        <taxon>Bacteria</taxon>
        <taxon>Pseudomonadati</taxon>
        <taxon>Pseudomonadota</taxon>
        <taxon>Gammaproteobacteria</taxon>
        <taxon>Alteromonadales</taxon>
        <taxon>Colwelliaceae</taxon>
        <taxon>Colwellia</taxon>
    </lineage>
</organism>
<gene>
    <name evidence="2" type="ORF">L3081_23565</name>
</gene>
<dbReference type="PANTHER" id="PTHR34219">
    <property type="entry name" value="IRON-REGULATED INNER MEMBRANE PROTEIN-RELATED"/>
    <property type="match status" value="1"/>
</dbReference>
<reference evidence="2" key="1">
    <citation type="submission" date="2022-01" db="EMBL/GenBank/DDBJ databases">
        <title>Colwellia maritima, isolated from seawater.</title>
        <authorList>
            <person name="Kristyanto S."/>
            <person name="Jung J."/>
            <person name="Jeon C.O."/>
        </authorList>
    </citation>
    <scope>NUCLEOTIDE SEQUENCE</scope>
    <source>
        <strain evidence="2">MSW7</strain>
    </source>
</reference>
<feature type="transmembrane region" description="Helical" evidence="1">
    <location>
        <begin position="6"/>
        <end position="34"/>
    </location>
</feature>
<dbReference type="InterPro" id="IPR005625">
    <property type="entry name" value="PepSY-ass_TM"/>
</dbReference>
<sequence length="377" mass="43170">MNIRKLFFWLHLILGCSAAIFVFLMSVTGVALTYERQMIKSAEQADYPKASTSHEQRLPLTDFVELAKDYPTKKAPQIVLLNEKSAPIIVKDGRKTVAYLNPFTGTEIAKLGDETKNFFSKLRAFHRWLTLDGKFSDMGRWVNGIANLFFVVLILSGLYLWLPKRFKYRAFKQKLTLSNDHSTTQARNYQWHNVFGIYMAPILFVIAFTAIFFSFKWPGEILKENLSIQSIALPTPIETDEHILSIDKQISQIETYFPQWQSISFEVSQQSMTLQLFSVDKGNGGEPQKRISVALDTLTGDIIQQQNFEQLSPYRKARSYIRFLHTGEAFGLLGQTLAGLASLRHVYLFIRVLCFHGIDGKIAETSNTNISNYFLIY</sequence>
<protein>
    <submittedName>
        <fullName evidence="2">PepSY domain-containing protein</fullName>
    </submittedName>
</protein>
<keyword evidence="3" id="KW-1185">Reference proteome</keyword>
<proteinExistence type="predicted"/>
<keyword evidence="1" id="KW-0812">Transmembrane</keyword>
<dbReference type="Pfam" id="PF03929">
    <property type="entry name" value="PepSY_TM"/>
    <property type="match status" value="1"/>
</dbReference>
<accession>A0ABS9X9T5</accession>
<dbReference type="PROSITE" id="PS51257">
    <property type="entry name" value="PROKAR_LIPOPROTEIN"/>
    <property type="match status" value="1"/>
</dbReference>
<comment type="caution">
    <text evidence="2">The sequence shown here is derived from an EMBL/GenBank/DDBJ whole genome shotgun (WGS) entry which is preliminary data.</text>
</comment>
<dbReference type="RefSeq" id="WP_242288734.1">
    <property type="nucleotide sequence ID" value="NZ_JAKKSL010000006.1"/>
</dbReference>
<evidence type="ECO:0000256" key="1">
    <source>
        <dbReference type="SAM" id="Phobius"/>
    </source>
</evidence>